<keyword evidence="2" id="KW-1185">Reference proteome</keyword>
<protein>
    <submittedName>
        <fullName evidence="1">Uncharacterized protein</fullName>
    </submittedName>
</protein>
<dbReference type="AlphaFoldDB" id="A0A3P8DZE1"/>
<name>A0A3P8DZE1_9TREM</name>
<proteinExistence type="predicted"/>
<organism evidence="1 2">
    <name type="scientific">Schistosoma margrebowiei</name>
    <dbReference type="NCBI Taxonomy" id="48269"/>
    <lineage>
        <taxon>Eukaryota</taxon>
        <taxon>Metazoa</taxon>
        <taxon>Spiralia</taxon>
        <taxon>Lophotrochozoa</taxon>
        <taxon>Platyhelminthes</taxon>
        <taxon>Trematoda</taxon>
        <taxon>Digenea</taxon>
        <taxon>Strigeidida</taxon>
        <taxon>Schistosomatoidea</taxon>
        <taxon>Schistosomatidae</taxon>
        <taxon>Schistosoma</taxon>
    </lineage>
</organism>
<sequence>MKRMNSNWKELERIAQDKVGWRMLVSGPMLLHEE</sequence>
<reference evidence="1 2" key="1">
    <citation type="submission" date="2018-11" db="EMBL/GenBank/DDBJ databases">
        <authorList>
            <consortium name="Pathogen Informatics"/>
        </authorList>
    </citation>
    <scope>NUCLEOTIDE SEQUENCE [LARGE SCALE GENOMIC DNA]</scope>
    <source>
        <strain evidence="1 2">Zambia</strain>
    </source>
</reference>
<evidence type="ECO:0000313" key="1">
    <source>
        <dbReference type="EMBL" id="VDP49431.1"/>
    </source>
</evidence>
<accession>A0A3P8DZE1</accession>
<gene>
    <name evidence="1" type="ORF">SMRZ_LOCUS23974</name>
</gene>
<dbReference type="Proteomes" id="UP000277204">
    <property type="component" value="Unassembled WGS sequence"/>
</dbReference>
<dbReference type="EMBL" id="UZAI01020066">
    <property type="protein sequence ID" value="VDP49431.1"/>
    <property type="molecule type" value="Genomic_DNA"/>
</dbReference>
<evidence type="ECO:0000313" key="2">
    <source>
        <dbReference type="Proteomes" id="UP000277204"/>
    </source>
</evidence>